<dbReference type="InterPro" id="IPR051203">
    <property type="entry name" value="Polysaccharide_Synthase-Rel"/>
</dbReference>
<evidence type="ECO:0000313" key="2">
    <source>
        <dbReference type="EMBL" id="UYU92712.1"/>
    </source>
</evidence>
<feature type="transmembrane region" description="Helical" evidence="1">
    <location>
        <begin position="20"/>
        <end position="45"/>
    </location>
</feature>
<dbReference type="Proteomes" id="UP001162960">
    <property type="component" value="Chromosome"/>
</dbReference>
<dbReference type="AlphaFoldDB" id="A0AB38UIA3"/>
<dbReference type="EMBL" id="CP083685">
    <property type="protein sequence ID" value="UYU92712.1"/>
    <property type="molecule type" value="Genomic_DNA"/>
</dbReference>
<accession>A0AB38UIA3</accession>
<feature type="transmembrane region" description="Helical" evidence="1">
    <location>
        <begin position="51"/>
        <end position="75"/>
    </location>
</feature>
<dbReference type="PANTHER" id="PTHR43318">
    <property type="entry name" value="UDP-N-ACETYLGLUCOSAMINE 4,6-DEHYDRATASE"/>
    <property type="match status" value="1"/>
</dbReference>
<keyword evidence="1" id="KW-0812">Transmembrane</keyword>
<organism evidence="2 3">
    <name type="scientific">Bacteroides thetaiotaomicron</name>
    <dbReference type="NCBI Taxonomy" id="818"/>
    <lineage>
        <taxon>Bacteria</taxon>
        <taxon>Pseudomonadati</taxon>
        <taxon>Bacteroidota</taxon>
        <taxon>Bacteroidia</taxon>
        <taxon>Bacteroidales</taxon>
        <taxon>Bacteroidaceae</taxon>
        <taxon>Bacteroides</taxon>
    </lineage>
</organism>
<reference evidence="2" key="1">
    <citation type="submission" date="2021-06" db="EMBL/GenBank/DDBJ databases">
        <title>Interrogation of the integrated mobile genetic elements in gut-associated Bacteroides with a consensus prediction approach.</title>
        <authorList>
            <person name="Campbell D.E."/>
            <person name="Leigh J.R."/>
            <person name="Kim T."/>
            <person name="England W."/>
            <person name="Whitaker R.J."/>
            <person name="Degnan P.H."/>
        </authorList>
    </citation>
    <scope>NUCLEOTIDE SEQUENCE</scope>
    <source>
        <strain evidence="2">VPI-3443</strain>
    </source>
</reference>
<evidence type="ECO:0000256" key="1">
    <source>
        <dbReference type="SAM" id="Phobius"/>
    </source>
</evidence>
<protein>
    <submittedName>
        <fullName evidence="2">Polysaccharide biosynthesis protein</fullName>
    </submittedName>
</protein>
<proteinExistence type="predicted"/>
<name>A0AB38UIA3_BACT4</name>
<evidence type="ECO:0000313" key="3">
    <source>
        <dbReference type="Proteomes" id="UP001162960"/>
    </source>
</evidence>
<keyword evidence="1" id="KW-0472">Membrane</keyword>
<dbReference type="PANTHER" id="PTHR43318:SF1">
    <property type="entry name" value="POLYSACCHARIDE BIOSYNTHESIS PROTEIN EPSC-RELATED"/>
    <property type="match status" value="1"/>
</dbReference>
<feature type="non-terminal residue" evidence="2">
    <location>
        <position position="141"/>
    </location>
</feature>
<keyword evidence="1" id="KW-1133">Transmembrane helix</keyword>
<feature type="transmembrane region" description="Helical" evidence="1">
    <location>
        <begin position="87"/>
        <end position="108"/>
    </location>
</feature>
<feature type="transmembrane region" description="Helical" evidence="1">
    <location>
        <begin position="120"/>
        <end position="139"/>
    </location>
</feature>
<gene>
    <name evidence="2" type="ORF">KQP74_08775</name>
</gene>
<sequence length="141" mass="16306">MKHAFDRFVQYLQKNYFSYWIVLGIDTFIALICTWVSFIGIHYITETSKEITSLFHILAISVISSVLGSFLFHTYRNTIRFSQLKELWRIAGSALIKAVCIAMAIWLFLPQTGLHNSQKIVFVLFDGMLTFIAMVGFRIQL</sequence>